<keyword evidence="7 8" id="KW-0119">Carbohydrate metabolism</keyword>
<evidence type="ECO:0000256" key="1">
    <source>
        <dbReference type="ARBA" id="ARBA00001614"/>
    </source>
</evidence>
<dbReference type="UniPathway" id="UPA00242"/>
<dbReference type="AlphaFoldDB" id="A0A1M4UW02"/>
<dbReference type="GO" id="GO:0033499">
    <property type="term" value="P:galactose catabolic process via UDP-galactose, Leloir pathway"/>
    <property type="evidence" value="ECO:0007669"/>
    <property type="project" value="TreeGrafter"/>
</dbReference>
<evidence type="ECO:0000256" key="4">
    <source>
        <dbReference type="ARBA" id="ARBA00013185"/>
    </source>
</evidence>
<evidence type="ECO:0000256" key="9">
    <source>
        <dbReference type="PIRSR" id="PIRSR005096-1"/>
    </source>
</evidence>
<evidence type="ECO:0000256" key="8">
    <source>
        <dbReference type="PIRNR" id="PIRNR005096"/>
    </source>
</evidence>
<dbReference type="InterPro" id="IPR047215">
    <property type="entry name" value="Galactose_mutarotase-like"/>
</dbReference>
<dbReference type="PANTHER" id="PTHR10091">
    <property type="entry name" value="ALDOSE-1-EPIMERASE"/>
    <property type="match status" value="1"/>
</dbReference>
<dbReference type="Gene3D" id="2.70.98.10">
    <property type="match status" value="1"/>
</dbReference>
<gene>
    <name evidence="12" type="ORF">SAMN02745249_00779</name>
</gene>
<dbReference type="NCBIfam" id="NF008277">
    <property type="entry name" value="PRK11055.1"/>
    <property type="match status" value="1"/>
</dbReference>
<feature type="binding site" evidence="10">
    <location>
        <position position="251"/>
    </location>
    <ligand>
        <name>beta-D-galactose</name>
        <dbReference type="ChEBI" id="CHEBI:27667"/>
    </ligand>
</feature>
<reference evidence="12 13" key="1">
    <citation type="submission" date="2016-11" db="EMBL/GenBank/DDBJ databases">
        <authorList>
            <person name="Jaros S."/>
            <person name="Januszkiewicz K."/>
            <person name="Wedrychowicz H."/>
        </authorList>
    </citation>
    <scope>NUCLEOTIDE SEQUENCE [LARGE SCALE GENOMIC DNA]</scope>
    <source>
        <strain evidence="12 13">DSM 15692</strain>
    </source>
</reference>
<dbReference type="Proteomes" id="UP000184128">
    <property type="component" value="Unassembled WGS sequence"/>
</dbReference>
<evidence type="ECO:0000256" key="3">
    <source>
        <dbReference type="ARBA" id="ARBA00006206"/>
    </source>
</evidence>
<dbReference type="GO" id="GO:0004034">
    <property type="term" value="F:aldose 1-epimerase activity"/>
    <property type="evidence" value="ECO:0007669"/>
    <property type="project" value="UniProtKB-EC"/>
</dbReference>
<dbReference type="OrthoDB" id="9779408at2"/>
<dbReference type="Pfam" id="PF01263">
    <property type="entry name" value="Aldose_epim"/>
    <property type="match status" value="1"/>
</dbReference>
<evidence type="ECO:0000256" key="10">
    <source>
        <dbReference type="PIRSR" id="PIRSR005096-2"/>
    </source>
</evidence>
<dbReference type="GO" id="GO:0005737">
    <property type="term" value="C:cytoplasm"/>
    <property type="evidence" value="ECO:0007669"/>
    <property type="project" value="TreeGrafter"/>
</dbReference>
<feature type="active site" description="Proton donor" evidence="9">
    <location>
        <position position="179"/>
    </location>
</feature>
<keyword evidence="6 8" id="KW-0413">Isomerase</keyword>
<dbReference type="PANTHER" id="PTHR10091:SF0">
    <property type="entry name" value="GALACTOSE MUTAROTASE"/>
    <property type="match status" value="1"/>
</dbReference>
<dbReference type="EMBL" id="FQUF01000009">
    <property type="protein sequence ID" value="SHE60926.1"/>
    <property type="molecule type" value="Genomic_DNA"/>
</dbReference>
<feature type="active site" description="Proton acceptor" evidence="9">
    <location>
        <position position="313"/>
    </location>
</feature>
<evidence type="ECO:0000256" key="11">
    <source>
        <dbReference type="PIRSR" id="PIRSR005096-3"/>
    </source>
</evidence>
<dbReference type="InterPro" id="IPR008183">
    <property type="entry name" value="Aldose_1/G6P_1-epimerase"/>
</dbReference>
<dbReference type="PROSITE" id="PS00545">
    <property type="entry name" value="ALDOSE_1_EPIMERASE"/>
    <property type="match status" value="1"/>
</dbReference>
<organism evidence="12 13">
    <name type="scientific">Atopostipes suicloacalis DSM 15692</name>
    <dbReference type="NCBI Taxonomy" id="1121025"/>
    <lineage>
        <taxon>Bacteria</taxon>
        <taxon>Bacillati</taxon>
        <taxon>Bacillota</taxon>
        <taxon>Bacilli</taxon>
        <taxon>Lactobacillales</taxon>
        <taxon>Carnobacteriaceae</taxon>
        <taxon>Atopostipes</taxon>
    </lineage>
</organism>
<accession>A0A1M4UW02</accession>
<evidence type="ECO:0000256" key="2">
    <source>
        <dbReference type="ARBA" id="ARBA00005028"/>
    </source>
</evidence>
<sequence length="349" mass="39001">MKIKKTEFGIIDQQIVYEYILSNSNGLSLSVITYGGIITKIIMPDKTGKLEEITTNMTTLDEIVKARPFHGSIVGPVAGRISNARYKEDEEVIELVKNESSNTLHGGPTGLDTKIWDADTMELDNEIQLQLTTELPDGENGFPGNVKVKVTYTLNEADEVSIHYEANTNKKTLFNPTNHVYFNLTGDYHETVYDHELQINSNQYAPLKEDNMPTGELKAVKDTPFDLREGKRLETVILNKNEEISSRNGLDHPFLLDHSTSEPSVKLTHNGSGRVVEVETDSEAIVVYTHNKAQESETGKDRSLGEHTGVTLETQQLPDAVNLENFGSVWLEPGHPFESTTTFKFSLMD</sequence>
<dbReference type="EC" id="5.1.3.3" evidence="4 8"/>
<keyword evidence="13" id="KW-1185">Reference proteome</keyword>
<dbReference type="GO" id="GO:0006006">
    <property type="term" value="P:glucose metabolic process"/>
    <property type="evidence" value="ECO:0007669"/>
    <property type="project" value="TreeGrafter"/>
</dbReference>
<dbReference type="InterPro" id="IPR018052">
    <property type="entry name" value="Ald1_epimerase_CS"/>
</dbReference>
<comment type="catalytic activity">
    <reaction evidence="1 8">
        <text>alpha-D-glucose = beta-D-glucose</text>
        <dbReference type="Rhea" id="RHEA:10264"/>
        <dbReference type="ChEBI" id="CHEBI:15903"/>
        <dbReference type="ChEBI" id="CHEBI:17925"/>
        <dbReference type="EC" id="5.1.3.3"/>
    </reaction>
</comment>
<dbReference type="STRING" id="1121025.SAMN02745249_00779"/>
<dbReference type="SUPFAM" id="SSF74650">
    <property type="entry name" value="Galactose mutarotase-like"/>
    <property type="match status" value="1"/>
</dbReference>
<dbReference type="PIRSF" id="PIRSF005096">
    <property type="entry name" value="GALM"/>
    <property type="match status" value="1"/>
</dbReference>
<comment type="pathway">
    <text evidence="2 8">Carbohydrate metabolism; hexose metabolism.</text>
</comment>
<name>A0A1M4UW02_9LACT</name>
<comment type="similarity">
    <text evidence="3 8">Belongs to the aldose epimerase family.</text>
</comment>
<evidence type="ECO:0000256" key="5">
    <source>
        <dbReference type="ARBA" id="ARBA00014165"/>
    </source>
</evidence>
<protein>
    <recommendedName>
        <fullName evidence="5 8">Aldose 1-epimerase</fullName>
        <ecNumber evidence="4 8">5.1.3.3</ecNumber>
    </recommendedName>
</protein>
<dbReference type="RefSeq" id="WP_073296695.1">
    <property type="nucleotide sequence ID" value="NZ_FQUF01000009.1"/>
</dbReference>
<dbReference type="GO" id="GO:0030246">
    <property type="term" value="F:carbohydrate binding"/>
    <property type="evidence" value="ECO:0007669"/>
    <property type="project" value="InterPro"/>
</dbReference>
<dbReference type="InterPro" id="IPR014718">
    <property type="entry name" value="GH-type_carb-bd"/>
</dbReference>
<evidence type="ECO:0000313" key="12">
    <source>
        <dbReference type="EMBL" id="SHE60926.1"/>
    </source>
</evidence>
<dbReference type="CDD" id="cd09019">
    <property type="entry name" value="galactose_mutarotase_like"/>
    <property type="match status" value="1"/>
</dbReference>
<evidence type="ECO:0000256" key="6">
    <source>
        <dbReference type="ARBA" id="ARBA00023235"/>
    </source>
</evidence>
<proteinExistence type="inferred from homology"/>
<feature type="binding site" evidence="11">
    <location>
        <begin position="179"/>
        <end position="181"/>
    </location>
    <ligand>
        <name>beta-D-galactose</name>
        <dbReference type="ChEBI" id="CHEBI:27667"/>
    </ligand>
</feature>
<evidence type="ECO:0000256" key="7">
    <source>
        <dbReference type="ARBA" id="ARBA00023277"/>
    </source>
</evidence>
<dbReference type="InterPro" id="IPR011013">
    <property type="entry name" value="Gal_mutarotase_sf_dom"/>
</dbReference>
<dbReference type="InterPro" id="IPR015443">
    <property type="entry name" value="Aldose_1-epimerase"/>
</dbReference>
<evidence type="ECO:0000313" key="13">
    <source>
        <dbReference type="Proteomes" id="UP000184128"/>
    </source>
</evidence>